<keyword evidence="2" id="KW-1185">Reference proteome</keyword>
<evidence type="ECO:0000313" key="2">
    <source>
        <dbReference type="Proteomes" id="UP001221411"/>
    </source>
</evidence>
<name>A0ABT5F4N3_9BACT</name>
<dbReference type="Gene3D" id="3.60.21.10">
    <property type="match status" value="1"/>
</dbReference>
<proteinExistence type="predicted"/>
<organism evidence="1 2">
    <name type="scientific">Polyangium mundeleinium</name>
    <dbReference type="NCBI Taxonomy" id="2995306"/>
    <lineage>
        <taxon>Bacteria</taxon>
        <taxon>Pseudomonadati</taxon>
        <taxon>Myxococcota</taxon>
        <taxon>Polyangia</taxon>
        <taxon>Polyangiales</taxon>
        <taxon>Polyangiaceae</taxon>
        <taxon>Polyangium</taxon>
    </lineage>
</organism>
<dbReference type="RefSeq" id="WP_271928449.1">
    <property type="nucleotide sequence ID" value="NZ_JAQNDO010000001.1"/>
</dbReference>
<accession>A0ABT5F4N3</accession>
<sequence>MPRGSPCRVACVGDIVDGKGDLERVIERLCEHPGVAVRGNHEPPTPFEMP</sequence>
<dbReference type="InterPro" id="IPR029052">
    <property type="entry name" value="Metallo-depent_PP-like"/>
</dbReference>
<comment type="caution">
    <text evidence="1">The sequence shown here is derived from an EMBL/GenBank/DDBJ whole genome shotgun (WGS) entry which is preliminary data.</text>
</comment>
<evidence type="ECO:0008006" key="3">
    <source>
        <dbReference type="Google" id="ProtNLM"/>
    </source>
</evidence>
<evidence type="ECO:0000313" key="1">
    <source>
        <dbReference type="EMBL" id="MDC0749044.1"/>
    </source>
</evidence>
<gene>
    <name evidence="1" type="ORF">POL67_47385</name>
</gene>
<dbReference type="SUPFAM" id="SSF56300">
    <property type="entry name" value="Metallo-dependent phosphatases"/>
    <property type="match status" value="1"/>
</dbReference>
<dbReference type="EMBL" id="JAQNDO010000001">
    <property type="protein sequence ID" value="MDC0749044.1"/>
    <property type="molecule type" value="Genomic_DNA"/>
</dbReference>
<protein>
    <recommendedName>
        <fullName evidence="3">Calcineurin-like phosphoesterase domain-containing protein</fullName>
    </recommendedName>
</protein>
<dbReference type="Proteomes" id="UP001221411">
    <property type="component" value="Unassembled WGS sequence"/>
</dbReference>
<reference evidence="1 2" key="1">
    <citation type="submission" date="2022-11" db="EMBL/GenBank/DDBJ databases">
        <title>Minimal conservation of predation-associated metabolite biosynthetic gene clusters underscores biosynthetic potential of Myxococcota including descriptions for ten novel species: Archangium lansinium sp. nov., Myxococcus landrumus sp. nov., Nannocystis bai.</title>
        <authorList>
            <person name="Ahearne A."/>
            <person name="Stevens C."/>
            <person name="Dowd S."/>
        </authorList>
    </citation>
    <scope>NUCLEOTIDE SEQUENCE [LARGE SCALE GENOMIC DNA]</scope>
    <source>
        <strain evidence="1 2">RJM3</strain>
    </source>
</reference>